<dbReference type="InterPro" id="IPR050107">
    <property type="entry name" value="ABC_carbohydrate_import_ATPase"/>
</dbReference>
<dbReference type="GO" id="GO:0016887">
    <property type="term" value="F:ATP hydrolysis activity"/>
    <property type="evidence" value="ECO:0007669"/>
    <property type="project" value="InterPro"/>
</dbReference>
<dbReference type="PROSITE" id="PS00211">
    <property type="entry name" value="ABC_TRANSPORTER_1"/>
    <property type="match status" value="1"/>
</dbReference>
<gene>
    <name evidence="6" type="ORF">C7B43_18780</name>
</gene>
<dbReference type="EMBL" id="PXYT01000074">
    <property type="protein sequence ID" value="PSR24548.1"/>
    <property type="molecule type" value="Genomic_DNA"/>
</dbReference>
<evidence type="ECO:0000313" key="6">
    <source>
        <dbReference type="EMBL" id="PSR24548.1"/>
    </source>
</evidence>
<sequence length="251" mass="27321">MEGNAIFQVENVTKSYGGIHALNHVSAIFGEGLTAIIGDNGAGKSTFMKILSGVTKPDDGKFFLKGQPVHITSPVEARRLGIESLYQDLALADTLNVYANMFLGRELVRRIAGVPLLDERRMARLAAETLEQVRINIPSVHTMVRNLSGGQRQAVALARAIHFNASVLLLDEPTAALGPKETDSFNRIIMGLVQGGKTVIMVTHNIPQMMDMANRVIIMRAGNIVAEVRPQDVTQEDVMAFMVGSRTLITD</sequence>
<keyword evidence="4 6" id="KW-0067">ATP-binding</keyword>
<evidence type="ECO:0000259" key="5">
    <source>
        <dbReference type="PROSITE" id="PS50893"/>
    </source>
</evidence>
<dbReference type="InterPro" id="IPR003439">
    <property type="entry name" value="ABC_transporter-like_ATP-bd"/>
</dbReference>
<reference evidence="6 7" key="1">
    <citation type="journal article" date="2014" name="BMC Genomics">
        <title>Comparison of environmental and isolate Sulfobacillus genomes reveals diverse carbon, sulfur, nitrogen, and hydrogen metabolisms.</title>
        <authorList>
            <person name="Justice N.B."/>
            <person name="Norman A."/>
            <person name="Brown C.T."/>
            <person name="Singh A."/>
            <person name="Thomas B.C."/>
            <person name="Banfield J.F."/>
        </authorList>
    </citation>
    <scope>NUCLEOTIDE SEQUENCE [LARGE SCALE GENOMIC DNA]</scope>
    <source>
        <strain evidence="6">AMDSBA1</strain>
    </source>
</reference>
<comment type="caution">
    <text evidence="6">The sequence shown here is derived from an EMBL/GenBank/DDBJ whole genome shotgun (WGS) entry which is preliminary data.</text>
</comment>
<evidence type="ECO:0000256" key="2">
    <source>
        <dbReference type="ARBA" id="ARBA00022737"/>
    </source>
</evidence>
<accession>A0A2T2WQN2</accession>
<dbReference type="Proteomes" id="UP000242699">
    <property type="component" value="Unassembled WGS sequence"/>
</dbReference>
<dbReference type="InterPro" id="IPR017871">
    <property type="entry name" value="ABC_transporter-like_CS"/>
</dbReference>
<protein>
    <submittedName>
        <fullName evidence="6">ABC transporter ATP-binding protein</fullName>
    </submittedName>
</protein>
<dbReference type="Pfam" id="PF00005">
    <property type="entry name" value="ABC_tran"/>
    <property type="match status" value="1"/>
</dbReference>
<dbReference type="GO" id="GO:0005524">
    <property type="term" value="F:ATP binding"/>
    <property type="evidence" value="ECO:0007669"/>
    <property type="project" value="UniProtKB-KW"/>
</dbReference>
<proteinExistence type="predicted"/>
<keyword evidence="3" id="KW-0547">Nucleotide-binding</keyword>
<organism evidence="6 7">
    <name type="scientific">Sulfobacillus benefaciens</name>
    <dbReference type="NCBI Taxonomy" id="453960"/>
    <lineage>
        <taxon>Bacteria</taxon>
        <taxon>Bacillati</taxon>
        <taxon>Bacillota</taxon>
        <taxon>Clostridia</taxon>
        <taxon>Eubacteriales</taxon>
        <taxon>Clostridiales Family XVII. Incertae Sedis</taxon>
        <taxon>Sulfobacillus</taxon>
    </lineage>
</organism>
<feature type="domain" description="ABC transporter" evidence="5">
    <location>
        <begin position="7"/>
        <end position="246"/>
    </location>
</feature>
<evidence type="ECO:0000256" key="4">
    <source>
        <dbReference type="ARBA" id="ARBA00022840"/>
    </source>
</evidence>
<dbReference type="AlphaFoldDB" id="A0A2T2WQN2"/>
<dbReference type="SMART" id="SM00382">
    <property type="entry name" value="AAA"/>
    <property type="match status" value="1"/>
</dbReference>
<dbReference type="PANTHER" id="PTHR43790:SF9">
    <property type="entry name" value="GALACTOFURANOSE TRANSPORTER ATP-BINDING PROTEIN YTFR"/>
    <property type="match status" value="1"/>
</dbReference>
<dbReference type="CDD" id="cd03216">
    <property type="entry name" value="ABC_Carb_Monos_I"/>
    <property type="match status" value="1"/>
</dbReference>
<keyword evidence="1" id="KW-0813">Transport</keyword>
<dbReference type="Gene3D" id="3.40.50.300">
    <property type="entry name" value="P-loop containing nucleotide triphosphate hydrolases"/>
    <property type="match status" value="1"/>
</dbReference>
<name>A0A2T2WQN2_9FIRM</name>
<evidence type="ECO:0000256" key="1">
    <source>
        <dbReference type="ARBA" id="ARBA00022448"/>
    </source>
</evidence>
<dbReference type="SUPFAM" id="SSF52540">
    <property type="entry name" value="P-loop containing nucleoside triphosphate hydrolases"/>
    <property type="match status" value="1"/>
</dbReference>
<evidence type="ECO:0000313" key="7">
    <source>
        <dbReference type="Proteomes" id="UP000242699"/>
    </source>
</evidence>
<dbReference type="InterPro" id="IPR027417">
    <property type="entry name" value="P-loop_NTPase"/>
</dbReference>
<dbReference type="PROSITE" id="PS50893">
    <property type="entry name" value="ABC_TRANSPORTER_2"/>
    <property type="match status" value="1"/>
</dbReference>
<keyword evidence="2" id="KW-0677">Repeat</keyword>
<evidence type="ECO:0000256" key="3">
    <source>
        <dbReference type="ARBA" id="ARBA00022741"/>
    </source>
</evidence>
<dbReference type="PANTHER" id="PTHR43790">
    <property type="entry name" value="CARBOHYDRATE TRANSPORT ATP-BINDING PROTEIN MG119-RELATED"/>
    <property type="match status" value="1"/>
</dbReference>
<dbReference type="InterPro" id="IPR003593">
    <property type="entry name" value="AAA+_ATPase"/>
</dbReference>